<proteinExistence type="predicted"/>
<evidence type="ECO:0000313" key="5">
    <source>
        <dbReference type="EMBL" id="CAG2159146.1"/>
    </source>
</evidence>
<feature type="transmembrane region" description="Helical" evidence="1">
    <location>
        <begin position="38"/>
        <end position="61"/>
    </location>
</feature>
<dbReference type="Proteomes" id="UP000672657">
    <property type="component" value="Unassembled WGS sequence"/>
</dbReference>
<keyword evidence="1" id="KW-1133">Transmembrane helix</keyword>
<evidence type="ECO:0000256" key="1">
    <source>
        <dbReference type="SAM" id="Phobius"/>
    </source>
</evidence>
<keyword evidence="1" id="KW-0472">Membrane</keyword>
<sequence>MKIQRQWGYTIVVAAIAVAAVAWLYIYGKAGEPTERLLSIALIAAMALLLRGPVMSAWSFLARRSGERKRHLRDPAARDGTGHAADGNWSAWRYSNLRFALRESSHRRLPRLLLTGDAAAIEQSLPNLAAQGWLVTPDAVLLWCVVGKDGQPNAAWLKEIYSLRRRRPIDAVVVVMDGNAMLPTERHGTHSTVLCLARITEVLRWSAPVYLLDVAPTKPVPAAVVPVVACDVPASGDAAAIEDALQILRHDLAYRCVRPSTRDASARYLGELSQHLDSRSLTLADWIAQLLRRRHPVCGVVFGPRAMTPGLENRADNDADLPLWQYLGEAARRRPGRRTARHPMTWGAGLALCAAALWITGMLISGVRNAQDVSIARRAAQDIQTAPNAAARLRSLVVLQQQIERYEYRTQHHAPWLTRFGLNRDAEVLAALRKPYAPAARQLLIEPAQQNLEASLVDLGQLQTTMLDDKSSRRAMGGRDGLKAYLMLAHPERSEPGFLAPQLVQAWSTDARITPGEKQDLAERLFRFYAQHLRANPEWKIDARSELVAGARQTLLAVVGARNAQDTVYQHILDGVGSKYPDQSLASLTTGTDTHGLLHASAIVPGVFTRQAYEGYIANAIEEAVKHRDVSTDWVLAGAQASSNQPSLSADELRAALTEQYFGDYAEHWQDFMNALQWEPSATLPAAIGQLKLLADARQSPVIALMKSLEYQGGAGVQRASLSDKLVNKAKDMLSSQGDARQAAKAEPAGPLDAAFGPVLRLMGQSGQGNANSDLSLQRFLDRATALRLRLQQVNGSPDADEHARQMAQALFQGKGSELADTQAYAQLMAASLGTEWASMGEALFVRPIAQATQTIVQPAQASLNEGWERSIVVVWNQLFAGRYPFADTVNDASLPEFAQFVRPQGGRIQMFLSTQLAGMLELQGDQWVPTAAARDVRFDPEFLKFINVVQRIGARMMATGEPQFRFDIKPVATPGLTDTVLIIDGQRLHYYNQRETWQRMTWPAGNLQDPGTRLQWQSETAMTNKGYEFGGRFGLLRMLAHAHIEQVDGATYQIGWRAVPDAGAMADRPEAAKAPEIRFLIRSEAGPGALDMLALLGLRVPQRVFMTGKAATAADATTATAGHGTYNGAH</sequence>
<dbReference type="PANTHER" id="PTHR36153">
    <property type="entry name" value="INNER MEMBRANE PROTEIN-RELATED"/>
    <property type="match status" value="1"/>
</dbReference>
<dbReference type="InterPro" id="IPR009612">
    <property type="entry name" value="IcmF-rel"/>
</dbReference>
<evidence type="ECO:0000313" key="6">
    <source>
        <dbReference type="Proteomes" id="UP000672657"/>
    </source>
</evidence>
<dbReference type="InterPro" id="IPR048677">
    <property type="entry name" value="TssM1_hel"/>
</dbReference>
<name>A0ABM8TS60_9BURK</name>
<evidence type="ECO:0008006" key="7">
    <source>
        <dbReference type="Google" id="ProtNLM"/>
    </source>
</evidence>
<dbReference type="InterPro" id="IPR053156">
    <property type="entry name" value="T6SS_TssM-like"/>
</dbReference>
<reference evidence="5 6" key="1">
    <citation type="submission" date="2021-03" db="EMBL/GenBank/DDBJ databases">
        <authorList>
            <person name="Peeters C."/>
        </authorList>
    </citation>
    <scope>NUCLEOTIDE SEQUENCE [LARGE SCALE GENOMIC DNA]</scope>
    <source>
        <strain evidence="5 6">LMG 26411</strain>
    </source>
</reference>
<feature type="domain" description="IcmF-related" evidence="3">
    <location>
        <begin position="395"/>
        <end position="712"/>
    </location>
</feature>
<dbReference type="Pfam" id="PF21070">
    <property type="entry name" value="IcmF_helical"/>
    <property type="match status" value="1"/>
</dbReference>
<feature type="domain" description="Type VI secretion system component TssM1 helical" evidence="4">
    <location>
        <begin position="859"/>
        <end position="962"/>
    </location>
</feature>
<feature type="domain" description="Type VI secretion system IcmF C-terminal" evidence="2">
    <location>
        <begin position="967"/>
        <end position="1058"/>
    </location>
</feature>
<dbReference type="RefSeq" id="WP_211957297.1">
    <property type="nucleotide sequence ID" value="NZ_CAJPVI010000055.1"/>
</dbReference>
<dbReference type="Pfam" id="PF06761">
    <property type="entry name" value="IcmF-related"/>
    <property type="match status" value="1"/>
</dbReference>
<gene>
    <name evidence="5" type="ORF">LMG26411_06471</name>
</gene>
<dbReference type="Pfam" id="PF06744">
    <property type="entry name" value="IcmF_C"/>
    <property type="match status" value="1"/>
</dbReference>
<dbReference type="InterPro" id="IPR010623">
    <property type="entry name" value="IcmF_C"/>
</dbReference>
<protein>
    <recommendedName>
        <fullName evidence="7">Type VI secretion protein VasK</fullName>
    </recommendedName>
</protein>
<evidence type="ECO:0000259" key="3">
    <source>
        <dbReference type="Pfam" id="PF06761"/>
    </source>
</evidence>
<dbReference type="PANTHER" id="PTHR36153:SF1">
    <property type="entry name" value="TYPE VI SECRETION SYSTEM COMPONENT TSSM1"/>
    <property type="match status" value="1"/>
</dbReference>
<feature type="transmembrane region" description="Helical" evidence="1">
    <location>
        <begin position="343"/>
        <end position="364"/>
    </location>
</feature>
<organism evidence="5 6">
    <name type="scientific">Cupriavidus numazuensis</name>
    <dbReference type="NCBI Taxonomy" id="221992"/>
    <lineage>
        <taxon>Bacteria</taxon>
        <taxon>Pseudomonadati</taxon>
        <taxon>Pseudomonadota</taxon>
        <taxon>Betaproteobacteria</taxon>
        <taxon>Burkholderiales</taxon>
        <taxon>Burkholderiaceae</taxon>
        <taxon>Cupriavidus</taxon>
    </lineage>
</organism>
<keyword evidence="1" id="KW-0812">Transmembrane</keyword>
<feature type="transmembrane region" description="Helical" evidence="1">
    <location>
        <begin position="7"/>
        <end position="26"/>
    </location>
</feature>
<accession>A0ABM8TS60</accession>
<keyword evidence="6" id="KW-1185">Reference proteome</keyword>
<evidence type="ECO:0000259" key="2">
    <source>
        <dbReference type="Pfam" id="PF06744"/>
    </source>
</evidence>
<comment type="caution">
    <text evidence="5">The sequence shown here is derived from an EMBL/GenBank/DDBJ whole genome shotgun (WGS) entry which is preliminary data.</text>
</comment>
<dbReference type="EMBL" id="CAJPVI010000055">
    <property type="protein sequence ID" value="CAG2159146.1"/>
    <property type="molecule type" value="Genomic_DNA"/>
</dbReference>
<evidence type="ECO:0000259" key="4">
    <source>
        <dbReference type="Pfam" id="PF21070"/>
    </source>
</evidence>